<proteinExistence type="predicted"/>
<accession>A0A6M1S9Q1</accession>
<dbReference type="EMBL" id="JAAKZH010000002">
    <property type="protein sequence ID" value="NGO63476.1"/>
    <property type="molecule type" value="Genomic_DNA"/>
</dbReference>
<sequence length="94" mass="9858">MNTTKRIFISLLIGLAVAGGAMVKDKMTNAEWVVSPEQIAAAKAEGKAGFESSPGTVTVLPIRSEKADILPLTWAIFGIAAAAVSFVVLRRKSA</sequence>
<keyword evidence="3" id="KW-1185">Reference proteome</keyword>
<protein>
    <submittedName>
        <fullName evidence="2">Uncharacterized protein</fullName>
    </submittedName>
</protein>
<dbReference type="Proteomes" id="UP000477849">
    <property type="component" value="Unassembled WGS sequence"/>
</dbReference>
<comment type="caution">
    <text evidence="2">The sequence shown here is derived from an EMBL/GenBank/DDBJ whole genome shotgun (WGS) entry which is preliminary data.</text>
</comment>
<evidence type="ECO:0000313" key="3">
    <source>
        <dbReference type="Proteomes" id="UP000477849"/>
    </source>
</evidence>
<keyword evidence="1" id="KW-0812">Transmembrane</keyword>
<gene>
    <name evidence="2" type="ORF">G6N76_07300</name>
</gene>
<name>A0A6M1S9Q1_9HYPH</name>
<dbReference type="AlphaFoldDB" id="A0A6M1S9Q1"/>
<keyword evidence="1" id="KW-0472">Membrane</keyword>
<dbReference type="RefSeq" id="WP_163904072.1">
    <property type="nucleotide sequence ID" value="NZ_CP048427.1"/>
</dbReference>
<keyword evidence="1" id="KW-1133">Transmembrane helix</keyword>
<evidence type="ECO:0000256" key="1">
    <source>
        <dbReference type="SAM" id="Phobius"/>
    </source>
</evidence>
<organism evidence="2 3">
    <name type="scientific">Rhizobium daejeonense</name>
    <dbReference type="NCBI Taxonomy" id="240521"/>
    <lineage>
        <taxon>Bacteria</taxon>
        <taxon>Pseudomonadati</taxon>
        <taxon>Pseudomonadota</taxon>
        <taxon>Alphaproteobacteria</taxon>
        <taxon>Hyphomicrobiales</taxon>
        <taxon>Rhizobiaceae</taxon>
        <taxon>Rhizobium/Agrobacterium group</taxon>
        <taxon>Rhizobium</taxon>
    </lineage>
</organism>
<feature type="transmembrane region" description="Helical" evidence="1">
    <location>
        <begin position="69"/>
        <end position="89"/>
    </location>
</feature>
<reference evidence="2 3" key="1">
    <citation type="submission" date="2020-02" db="EMBL/GenBank/DDBJ databases">
        <title>Genome sequence of the type strain CCBAU10050 of Rhizobium daejeonense.</title>
        <authorList>
            <person name="Gao J."/>
            <person name="Sun J."/>
        </authorList>
    </citation>
    <scope>NUCLEOTIDE SEQUENCE [LARGE SCALE GENOMIC DNA]</scope>
    <source>
        <strain evidence="2 3">CCBAU10050</strain>
    </source>
</reference>
<evidence type="ECO:0000313" key="2">
    <source>
        <dbReference type="EMBL" id="NGO63476.1"/>
    </source>
</evidence>